<sequence length="892" mass="99771">MEFVGPPRLFEAWDLLGVPGLGSMDVDDDEGEMIIGIRPKCSPLPRRKSSVTDEDSEPELPLSGSRRVSFADAKGLSLVQVKEFDTWDVPTLRGYESSDSEGKEAEEYFLSLHSFSLPLSPEELCIKVQDQKVELESINLLPGTTILKGVIRVLNISFSKAVYIRTTLDAWSSHFDLLAEYIPGSSDGVMDCFSFKLTLVPPFGEQGARVDFSLRYETPVGTFWANNNNKNYVMFCRQRSKGKPQKDNIKKSCLKSVSKGQEVMTSPEASGRKISDEVNQLSSDSGENDKMEDNSGEIIKTKSTATASSEADNSLEALQDLELTEINHSATKETTGCFHSISHCEIIGRNDYTTPEASLENQECRNVKEQTKLTNNSYECETKHSAESVGGGEAAESLIKEVMGNNRTPDDMFAELKDEYTSEDEPIIVSGEVETALLNEEEISSADNTEVKNWEMMVEEEEENMLTGQGEGKTISLKGELLTAAGENRTKPEGVAGVEDKEKGREEESQGIVVGKYGGNVEEEFKNETAAEEDAAEKMEAEEKREEKGQTDKEKHFAEIQEVSIKRTNVQEEEMNGEEETEIDSNQGDEACMVWRDQEKPPRVNTEEENPNCKKEVLVEARDSEMVTADPERMTREDREDDTAQNHAEDLLSAPVSTEEKSATDKQRKGGIVPLSPEMHLYKEEDLQKSLTASHYRPRAENESCAVHILTDEPESAQTSHDMAESDSDEEEVELYMHCLRAVHAGSQASKDRDMGFSVGKRPSVSRSKLLSTPMPSISESLDEEQQLSCQHPDVDTTYLQPTAAALPLSSGQERIRRNVSQWRKTFSCSNILKILLYTTLLVIFLVVAYHYDFLVCFVVYLISLFWLCFQGEQKQKTKVTFSVLILFKVDL</sequence>
<dbReference type="GO" id="GO:0008157">
    <property type="term" value="F:protein phosphatase 1 binding"/>
    <property type="evidence" value="ECO:0007669"/>
    <property type="project" value="TreeGrafter"/>
</dbReference>
<dbReference type="OMA" id="EVKNWEM"/>
<dbReference type="GO" id="GO:0005979">
    <property type="term" value="P:regulation of glycogen biosynthetic process"/>
    <property type="evidence" value="ECO:0007669"/>
    <property type="project" value="TreeGrafter"/>
</dbReference>
<dbReference type="PROSITE" id="PS51159">
    <property type="entry name" value="CBM21"/>
    <property type="match status" value="1"/>
</dbReference>
<dbReference type="InterPro" id="IPR050782">
    <property type="entry name" value="PP1_regulatory_subunit_3"/>
</dbReference>
<accession>A0A665UCS3</accession>
<feature type="region of interest" description="Disordered" evidence="1">
    <location>
        <begin position="484"/>
        <end position="677"/>
    </location>
</feature>
<reference evidence="4" key="1">
    <citation type="submission" date="2021-04" db="EMBL/GenBank/DDBJ databases">
        <authorList>
            <consortium name="Wellcome Sanger Institute Data Sharing"/>
        </authorList>
    </citation>
    <scope>NUCLEOTIDE SEQUENCE [LARGE SCALE GENOMIC DNA]</scope>
</reference>
<feature type="domain" description="CBM21" evidence="3">
    <location>
        <begin position="125"/>
        <end position="235"/>
    </location>
</feature>
<feature type="region of interest" description="Disordered" evidence="1">
    <location>
        <begin position="258"/>
        <end position="296"/>
    </location>
</feature>
<dbReference type="CDD" id="cd22255">
    <property type="entry name" value="PBD_PPP1R3A"/>
    <property type="match status" value="1"/>
</dbReference>
<feature type="compositionally biased region" description="Basic and acidic residues" evidence="1">
    <location>
        <begin position="658"/>
        <end position="668"/>
    </location>
</feature>
<feature type="region of interest" description="Disordered" evidence="1">
    <location>
        <begin position="40"/>
        <end position="64"/>
    </location>
</feature>
<evidence type="ECO:0000259" key="3">
    <source>
        <dbReference type="PROSITE" id="PS51159"/>
    </source>
</evidence>
<dbReference type="InterPro" id="IPR038175">
    <property type="entry name" value="CBM21_dom_sf"/>
</dbReference>
<feature type="compositionally biased region" description="Basic and acidic residues" evidence="1">
    <location>
        <begin position="536"/>
        <end position="559"/>
    </location>
</feature>
<organism evidence="4 5">
    <name type="scientific">Echeneis naucrates</name>
    <name type="common">Live sharksucker</name>
    <dbReference type="NCBI Taxonomy" id="173247"/>
    <lineage>
        <taxon>Eukaryota</taxon>
        <taxon>Metazoa</taxon>
        <taxon>Chordata</taxon>
        <taxon>Craniata</taxon>
        <taxon>Vertebrata</taxon>
        <taxon>Euteleostomi</taxon>
        <taxon>Actinopterygii</taxon>
        <taxon>Neopterygii</taxon>
        <taxon>Teleostei</taxon>
        <taxon>Neoteleostei</taxon>
        <taxon>Acanthomorphata</taxon>
        <taxon>Carangaria</taxon>
        <taxon>Carangiformes</taxon>
        <taxon>Echeneidae</taxon>
        <taxon>Echeneis</taxon>
    </lineage>
</organism>
<protein>
    <recommendedName>
        <fullName evidence="3">CBM21 domain-containing protein</fullName>
    </recommendedName>
</protein>
<dbReference type="PANTHER" id="PTHR12307:SF2">
    <property type="entry name" value="PROTEIN PHOSPHATASE 1 REGULATORY SUBUNIT 3A"/>
    <property type="match status" value="1"/>
</dbReference>
<evidence type="ECO:0000256" key="2">
    <source>
        <dbReference type="SAM" id="Phobius"/>
    </source>
</evidence>
<keyword evidence="2" id="KW-0812">Transmembrane</keyword>
<dbReference type="InterPro" id="IPR005036">
    <property type="entry name" value="CBM21_dom"/>
</dbReference>
<feature type="compositionally biased region" description="Basic and acidic residues" evidence="1">
    <location>
        <begin position="596"/>
        <end position="650"/>
    </location>
</feature>
<dbReference type="Proteomes" id="UP000472264">
    <property type="component" value="Chromosome 16"/>
</dbReference>
<feature type="compositionally biased region" description="Basic and acidic residues" evidence="1">
    <location>
        <begin position="488"/>
        <end position="508"/>
    </location>
</feature>
<name>A0A665UCS3_ECHNA</name>
<dbReference type="GO" id="GO:0000164">
    <property type="term" value="C:protein phosphatase type 1 complex"/>
    <property type="evidence" value="ECO:0007669"/>
    <property type="project" value="TreeGrafter"/>
</dbReference>
<evidence type="ECO:0000256" key="1">
    <source>
        <dbReference type="SAM" id="MobiDB-lite"/>
    </source>
</evidence>
<dbReference type="PANTHER" id="PTHR12307">
    <property type="entry name" value="PROTEIN PHOSPHATASE 1 REGULATORY SUBUNIT"/>
    <property type="match status" value="1"/>
</dbReference>
<keyword evidence="5" id="KW-1185">Reference proteome</keyword>
<evidence type="ECO:0000313" key="4">
    <source>
        <dbReference type="Ensembl" id="ENSENLP00000017257.1"/>
    </source>
</evidence>
<keyword evidence="2" id="KW-1133">Transmembrane helix</keyword>
<dbReference type="Ensembl" id="ENSENLT00000017887.1">
    <property type="protein sequence ID" value="ENSENLP00000017257.1"/>
    <property type="gene ID" value="ENSENLG00000007929.1"/>
</dbReference>
<reference evidence="4" key="2">
    <citation type="submission" date="2025-08" db="UniProtKB">
        <authorList>
            <consortium name="Ensembl"/>
        </authorList>
    </citation>
    <scope>IDENTIFICATION</scope>
</reference>
<proteinExistence type="predicted"/>
<dbReference type="GO" id="GO:2001069">
    <property type="term" value="F:glycogen binding"/>
    <property type="evidence" value="ECO:0007669"/>
    <property type="project" value="TreeGrafter"/>
</dbReference>
<feature type="transmembrane region" description="Helical" evidence="2">
    <location>
        <begin position="835"/>
        <end position="868"/>
    </location>
</feature>
<reference evidence="4" key="3">
    <citation type="submission" date="2025-09" db="UniProtKB">
        <authorList>
            <consortium name="Ensembl"/>
        </authorList>
    </citation>
    <scope>IDENTIFICATION</scope>
</reference>
<dbReference type="AlphaFoldDB" id="A0A665UCS3"/>
<keyword evidence="2" id="KW-0472">Membrane</keyword>
<dbReference type="Pfam" id="PF03370">
    <property type="entry name" value="CBM_21"/>
    <property type="match status" value="1"/>
</dbReference>
<evidence type="ECO:0000313" key="5">
    <source>
        <dbReference type="Proteomes" id="UP000472264"/>
    </source>
</evidence>
<dbReference type="Gene3D" id="2.60.40.2440">
    <property type="entry name" value="Carbohydrate binding type-21 domain"/>
    <property type="match status" value="1"/>
</dbReference>
<feature type="compositionally biased region" description="Acidic residues" evidence="1">
    <location>
        <begin position="571"/>
        <end position="583"/>
    </location>
</feature>
<dbReference type="InParanoid" id="A0A665UCS3"/>